<protein>
    <submittedName>
        <fullName evidence="1">Uncharacterized protein</fullName>
    </submittedName>
</protein>
<comment type="caution">
    <text evidence="1">The sequence shown here is derived from an EMBL/GenBank/DDBJ whole genome shotgun (WGS) entry which is preliminary data.</text>
</comment>
<evidence type="ECO:0000313" key="1">
    <source>
        <dbReference type="EMBL" id="KAI3359007.1"/>
    </source>
</evidence>
<keyword evidence="2" id="KW-1185">Reference proteome</keyword>
<evidence type="ECO:0000313" key="2">
    <source>
        <dbReference type="Proteomes" id="UP000831701"/>
    </source>
</evidence>
<reference evidence="1" key="1">
    <citation type="submission" date="2022-04" db="EMBL/GenBank/DDBJ databases">
        <title>Jade perch genome.</title>
        <authorList>
            <person name="Chao B."/>
        </authorList>
    </citation>
    <scope>NUCLEOTIDE SEQUENCE</scope>
    <source>
        <strain evidence="1">CB-2022</strain>
    </source>
</reference>
<dbReference type="EMBL" id="CM041548">
    <property type="protein sequence ID" value="KAI3359007.1"/>
    <property type="molecule type" value="Genomic_DNA"/>
</dbReference>
<organism evidence="1 2">
    <name type="scientific">Scortum barcoo</name>
    <name type="common">barcoo grunter</name>
    <dbReference type="NCBI Taxonomy" id="214431"/>
    <lineage>
        <taxon>Eukaryota</taxon>
        <taxon>Metazoa</taxon>
        <taxon>Chordata</taxon>
        <taxon>Craniata</taxon>
        <taxon>Vertebrata</taxon>
        <taxon>Euteleostomi</taxon>
        <taxon>Actinopterygii</taxon>
        <taxon>Neopterygii</taxon>
        <taxon>Teleostei</taxon>
        <taxon>Neoteleostei</taxon>
        <taxon>Acanthomorphata</taxon>
        <taxon>Eupercaria</taxon>
        <taxon>Centrarchiformes</taxon>
        <taxon>Terapontoidei</taxon>
        <taxon>Terapontidae</taxon>
        <taxon>Scortum</taxon>
    </lineage>
</organism>
<dbReference type="Proteomes" id="UP000831701">
    <property type="component" value="Chromosome 18"/>
</dbReference>
<gene>
    <name evidence="1" type="ORF">L3Q82_015391</name>
</gene>
<name>A0ACB8VTI3_9TELE</name>
<proteinExistence type="predicted"/>
<accession>A0ACB8VTI3</accession>
<sequence length="215" mass="24735">MYRGKTGHSLSICPRRPKGRPGPPVNSGVLAGQIQNPSGAQPHLQISATIYFQLQRLPLQALIYSGAEENFIDERAADQADIPSEPLESPPRNALAVDGRKLARVTHRTVPVTLVLSDDILIYSKTLTDHQLHVRQVLQRLLENRLFVKKEKCEFHASQVSFLGFILKEGRVQADPEKIKAVAEWPNWKLLQRFLGFANFYWRFIRNWWRWMLLM</sequence>